<dbReference type="Pfam" id="PF01458">
    <property type="entry name" value="SUFBD_core"/>
    <property type="match status" value="1"/>
</dbReference>
<dbReference type="InterPro" id="IPR000825">
    <property type="entry name" value="SUF_FeS_clus_asmbl_SufBD_core"/>
</dbReference>
<dbReference type="PANTHER" id="PTHR43575">
    <property type="entry name" value="PROTEIN ABCI7, CHLOROPLASTIC"/>
    <property type="match status" value="1"/>
</dbReference>
<organism evidence="2 3">
    <name type="scientific">Candidatus Gottesmanbacteria bacterium RIFCSPHIGHO2_02_FULL_39_14</name>
    <dbReference type="NCBI Taxonomy" id="1798383"/>
    <lineage>
        <taxon>Bacteria</taxon>
        <taxon>Candidatus Gottesmaniibacteriota</taxon>
    </lineage>
</organism>
<protein>
    <recommendedName>
        <fullName evidence="1">SUF system FeS cluster assembly SufBD core domain-containing protein</fullName>
    </recommendedName>
</protein>
<dbReference type="InterPro" id="IPR037284">
    <property type="entry name" value="SUF_FeS_clus_asmbl_SufBD_sf"/>
</dbReference>
<name>A0A1F5ZW64_9BACT</name>
<dbReference type="EMBL" id="MFJM01000055">
    <property type="protein sequence ID" value="OGG16661.1"/>
    <property type="molecule type" value="Genomic_DNA"/>
</dbReference>
<feature type="domain" description="SUF system FeS cluster assembly SufBD core" evidence="1">
    <location>
        <begin position="40"/>
        <end position="179"/>
    </location>
</feature>
<gene>
    <name evidence="2" type="ORF">A3D78_07720</name>
</gene>
<dbReference type="InterPro" id="IPR055346">
    <property type="entry name" value="Fe-S_cluster_assembly_SufBD"/>
</dbReference>
<comment type="caution">
    <text evidence="2">The sequence shown here is derived from an EMBL/GenBank/DDBJ whole genome shotgun (WGS) entry which is preliminary data.</text>
</comment>
<dbReference type="PANTHER" id="PTHR43575:SF1">
    <property type="entry name" value="PROTEIN ABCI7, CHLOROPLASTIC"/>
    <property type="match status" value="1"/>
</dbReference>
<dbReference type="GO" id="GO:0016226">
    <property type="term" value="P:iron-sulfur cluster assembly"/>
    <property type="evidence" value="ECO:0007669"/>
    <property type="project" value="InterPro"/>
</dbReference>
<reference evidence="2 3" key="1">
    <citation type="journal article" date="2016" name="Nat. Commun.">
        <title>Thousands of microbial genomes shed light on interconnected biogeochemical processes in an aquifer system.</title>
        <authorList>
            <person name="Anantharaman K."/>
            <person name="Brown C.T."/>
            <person name="Hug L.A."/>
            <person name="Sharon I."/>
            <person name="Castelle C.J."/>
            <person name="Probst A.J."/>
            <person name="Thomas B.C."/>
            <person name="Singh A."/>
            <person name="Wilkins M.J."/>
            <person name="Karaoz U."/>
            <person name="Brodie E.L."/>
            <person name="Williams K.H."/>
            <person name="Hubbard S.S."/>
            <person name="Banfield J.F."/>
        </authorList>
    </citation>
    <scope>NUCLEOTIDE SEQUENCE [LARGE SCALE GENOMIC DNA]</scope>
</reference>
<dbReference type="SUPFAM" id="SSF101960">
    <property type="entry name" value="Stabilizer of iron transporter SufD"/>
    <property type="match status" value="1"/>
</dbReference>
<dbReference type="Proteomes" id="UP000176253">
    <property type="component" value="Unassembled WGS sequence"/>
</dbReference>
<evidence type="ECO:0000313" key="3">
    <source>
        <dbReference type="Proteomes" id="UP000176253"/>
    </source>
</evidence>
<sequence length="212" mass="24172">MKNDNILLIDKLSENKTLFVRDGAEKTFIICLIDKKDQNDHRLSVIIKGKNAKVQILGLIIGQGKQKINLFTLQDHLVQNSVSDLLVKSVLFDSSKFYYEGLIKIEKNAQKSNAYQKNQNLLMSANAWADSRPKLEILANDVRCTHGVTIGKIDPEVLYYLKTRGLSEKQAEHLIIEGFFKDILDRIPDQKIVDHLTKKISKTVVKLLEIKN</sequence>
<dbReference type="AlphaFoldDB" id="A0A1F5ZW64"/>
<evidence type="ECO:0000259" key="1">
    <source>
        <dbReference type="Pfam" id="PF01458"/>
    </source>
</evidence>
<dbReference type="STRING" id="1798383.A3D78_07720"/>
<accession>A0A1F5ZW64</accession>
<evidence type="ECO:0000313" key="2">
    <source>
        <dbReference type="EMBL" id="OGG16661.1"/>
    </source>
</evidence>
<proteinExistence type="predicted"/>